<name>A0A9W7FSV0_9STRA</name>
<sequence length="513" mass="54577">MFNNLPTSARKARTKALARNILFNRFCSTPGFQTFVNNDNYGNNIRNAVTPSPVPSTSTTSPSSAPQSIDQSDLQTPSAAVAPEPILISDSQSSYDSISSITFLPHHSSHNPTPYLLVHSTDSRVIEINRIQNRIQEGESPVAVYQSGMVGEIQAIKGYNISPTEFHLEKSSRWRGSLALGFGDGKLECVDVENVGGDVKVEGGGGFEGGGTTGCMWSFANDNKTISSNNITTPPPFFAASLSSTSSGEPGVLSLYDGRDLKKGQPILTASIMKGIEEECEKIGADRYVRGFGVLDDRSIVTTHDKAGESGKGFVMVWDARMLGSGVASTSSCEDHFEFSGQCKGLLEVGRVGPGHFNVGGMGEENDDGGVAGRVLGLHLGRRQIWDVNSAVNVKNRLWAIARGGEFYVSVVGVKDNEFDEDVCMGRLGVGVVPGGEAESRSSSGVGKKRKLGGGEDGKGTDRIEKLGKGHEYTITKVCFADDDTMFATGDSFGHLFVHKAWSGGQHGGEGSD</sequence>
<feature type="compositionally biased region" description="Polar residues" evidence="1">
    <location>
        <begin position="65"/>
        <end position="76"/>
    </location>
</feature>
<evidence type="ECO:0000313" key="3">
    <source>
        <dbReference type="Proteomes" id="UP001165122"/>
    </source>
</evidence>
<dbReference type="InterPro" id="IPR036322">
    <property type="entry name" value="WD40_repeat_dom_sf"/>
</dbReference>
<feature type="region of interest" description="Disordered" evidence="1">
    <location>
        <begin position="46"/>
        <end position="76"/>
    </location>
</feature>
<proteinExistence type="predicted"/>
<organism evidence="2 3">
    <name type="scientific">Triparma laevis f. longispina</name>
    <dbReference type="NCBI Taxonomy" id="1714387"/>
    <lineage>
        <taxon>Eukaryota</taxon>
        <taxon>Sar</taxon>
        <taxon>Stramenopiles</taxon>
        <taxon>Ochrophyta</taxon>
        <taxon>Bolidophyceae</taxon>
        <taxon>Parmales</taxon>
        <taxon>Triparmaceae</taxon>
        <taxon>Triparma</taxon>
    </lineage>
</organism>
<dbReference type="AlphaFoldDB" id="A0A9W7FSV0"/>
<dbReference type="Proteomes" id="UP001165122">
    <property type="component" value="Unassembled WGS sequence"/>
</dbReference>
<dbReference type="SUPFAM" id="SSF50978">
    <property type="entry name" value="WD40 repeat-like"/>
    <property type="match status" value="1"/>
</dbReference>
<reference evidence="3" key="1">
    <citation type="journal article" date="2023" name="Commun. Biol.">
        <title>Genome analysis of Parmales, the sister group of diatoms, reveals the evolutionary specialization of diatoms from phago-mixotrophs to photoautotrophs.</title>
        <authorList>
            <person name="Ban H."/>
            <person name="Sato S."/>
            <person name="Yoshikawa S."/>
            <person name="Yamada K."/>
            <person name="Nakamura Y."/>
            <person name="Ichinomiya M."/>
            <person name="Sato N."/>
            <person name="Blanc-Mathieu R."/>
            <person name="Endo H."/>
            <person name="Kuwata A."/>
            <person name="Ogata H."/>
        </authorList>
    </citation>
    <scope>NUCLEOTIDE SEQUENCE [LARGE SCALE GENOMIC DNA]</scope>
    <source>
        <strain evidence="3">NIES 3700</strain>
    </source>
</reference>
<feature type="compositionally biased region" description="Basic and acidic residues" evidence="1">
    <location>
        <begin position="453"/>
        <end position="464"/>
    </location>
</feature>
<dbReference type="EMBL" id="BRXW01000299">
    <property type="protein sequence ID" value="GMI17609.1"/>
    <property type="molecule type" value="Genomic_DNA"/>
</dbReference>
<keyword evidence="3" id="KW-1185">Reference proteome</keyword>
<evidence type="ECO:0000256" key="1">
    <source>
        <dbReference type="SAM" id="MobiDB-lite"/>
    </source>
</evidence>
<feature type="compositionally biased region" description="Low complexity" evidence="1">
    <location>
        <begin position="49"/>
        <end position="64"/>
    </location>
</feature>
<protein>
    <submittedName>
        <fullName evidence="2">Uncharacterized protein</fullName>
    </submittedName>
</protein>
<dbReference type="OrthoDB" id="10495445at2759"/>
<feature type="region of interest" description="Disordered" evidence="1">
    <location>
        <begin position="435"/>
        <end position="464"/>
    </location>
</feature>
<comment type="caution">
    <text evidence="2">The sequence shown here is derived from an EMBL/GenBank/DDBJ whole genome shotgun (WGS) entry which is preliminary data.</text>
</comment>
<evidence type="ECO:0000313" key="2">
    <source>
        <dbReference type="EMBL" id="GMI17609.1"/>
    </source>
</evidence>
<accession>A0A9W7FSV0</accession>
<gene>
    <name evidence="2" type="ORF">TrLO_g4431</name>
</gene>